<dbReference type="Pfam" id="PF00439">
    <property type="entry name" value="Bromodomain"/>
    <property type="match status" value="2"/>
</dbReference>
<feature type="region of interest" description="Disordered" evidence="6">
    <location>
        <begin position="1409"/>
        <end position="1559"/>
    </location>
</feature>
<dbReference type="InterPro" id="IPR001487">
    <property type="entry name" value="Bromodomain"/>
</dbReference>
<feature type="compositionally biased region" description="Acidic residues" evidence="6">
    <location>
        <begin position="1477"/>
        <end position="1486"/>
    </location>
</feature>
<dbReference type="InterPro" id="IPR057451">
    <property type="entry name" value="BRWD/PHIP_AD"/>
</dbReference>
<feature type="region of interest" description="Disordered" evidence="6">
    <location>
        <begin position="1043"/>
        <end position="1063"/>
    </location>
</feature>
<feature type="compositionally biased region" description="Low complexity" evidence="6">
    <location>
        <begin position="773"/>
        <end position="800"/>
    </location>
</feature>
<keyword evidence="3 4" id="KW-0103">Bromodomain</keyword>
<feature type="repeat" description="WD" evidence="5">
    <location>
        <begin position="178"/>
        <end position="219"/>
    </location>
</feature>
<feature type="domain" description="Bromo" evidence="7">
    <location>
        <begin position="1249"/>
        <end position="1319"/>
    </location>
</feature>
<organism evidence="8 9">
    <name type="scientific">Polyplax serrata</name>
    <name type="common">Common mouse louse</name>
    <dbReference type="NCBI Taxonomy" id="468196"/>
    <lineage>
        <taxon>Eukaryota</taxon>
        <taxon>Metazoa</taxon>
        <taxon>Ecdysozoa</taxon>
        <taxon>Arthropoda</taxon>
        <taxon>Hexapoda</taxon>
        <taxon>Insecta</taxon>
        <taxon>Pterygota</taxon>
        <taxon>Neoptera</taxon>
        <taxon>Paraneoptera</taxon>
        <taxon>Psocodea</taxon>
        <taxon>Troctomorpha</taxon>
        <taxon>Phthiraptera</taxon>
        <taxon>Anoplura</taxon>
        <taxon>Polyplacidae</taxon>
        <taxon>Polyplax</taxon>
    </lineage>
</organism>
<dbReference type="SMART" id="SM00297">
    <property type="entry name" value="BROMO"/>
    <property type="match status" value="2"/>
</dbReference>
<dbReference type="InterPro" id="IPR036427">
    <property type="entry name" value="Bromodomain-like_sf"/>
</dbReference>
<dbReference type="InterPro" id="IPR015943">
    <property type="entry name" value="WD40/YVTN_repeat-like_dom_sf"/>
</dbReference>
<dbReference type="PRINTS" id="PR00503">
    <property type="entry name" value="BROMODOMAIN"/>
</dbReference>
<keyword evidence="2" id="KW-0677">Repeat</keyword>
<evidence type="ECO:0000256" key="6">
    <source>
        <dbReference type="SAM" id="MobiDB-lite"/>
    </source>
</evidence>
<evidence type="ECO:0000256" key="3">
    <source>
        <dbReference type="ARBA" id="ARBA00023117"/>
    </source>
</evidence>
<evidence type="ECO:0000256" key="4">
    <source>
        <dbReference type="PROSITE-ProRule" id="PRU00035"/>
    </source>
</evidence>
<feature type="region of interest" description="Disordered" evidence="6">
    <location>
        <begin position="1361"/>
        <end position="1386"/>
    </location>
</feature>
<evidence type="ECO:0000256" key="5">
    <source>
        <dbReference type="PROSITE-ProRule" id="PRU00221"/>
    </source>
</evidence>
<dbReference type="Gene3D" id="1.20.920.10">
    <property type="entry name" value="Bromodomain-like"/>
    <property type="match status" value="2"/>
</dbReference>
<dbReference type="PROSITE" id="PS50014">
    <property type="entry name" value="BROMODOMAIN_2"/>
    <property type="match status" value="2"/>
</dbReference>
<dbReference type="InterPro" id="IPR036322">
    <property type="entry name" value="WD40_repeat_dom_sf"/>
</dbReference>
<dbReference type="Pfam" id="PF25313">
    <property type="entry name" value="BRWD_AD"/>
    <property type="match status" value="1"/>
</dbReference>
<protein>
    <recommendedName>
        <fullName evidence="7">Bromo domain-containing protein</fullName>
    </recommendedName>
</protein>
<evidence type="ECO:0000256" key="2">
    <source>
        <dbReference type="ARBA" id="ARBA00022737"/>
    </source>
</evidence>
<dbReference type="InterPro" id="IPR052060">
    <property type="entry name" value="Bromo_WD_repeat"/>
</dbReference>
<feature type="compositionally biased region" description="Basic and acidic residues" evidence="6">
    <location>
        <begin position="734"/>
        <end position="750"/>
    </location>
</feature>
<feature type="repeat" description="WD" evidence="5">
    <location>
        <begin position="431"/>
        <end position="465"/>
    </location>
</feature>
<evidence type="ECO:0000313" key="9">
    <source>
        <dbReference type="Proteomes" id="UP001359485"/>
    </source>
</evidence>
<feature type="compositionally biased region" description="Acidic residues" evidence="6">
    <location>
        <begin position="801"/>
        <end position="810"/>
    </location>
</feature>
<feature type="repeat" description="WD" evidence="5">
    <location>
        <begin position="262"/>
        <end position="297"/>
    </location>
</feature>
<dbReference type="PANTHER" id="PTHR16266:SF17">
    <property type="entry name" value="BRWD3"/>
    <property type="match status" value="1"/>
</dbReference>
<feature type="domain" description="Bromo" evidence="7">
    <location>
        <begin position="1106"/>
        <end position="1176"/>
    </location>
</feature>
<feature type="region of interest" description="Disordered" evidence="6">
    <location>
        <begin position="1209"/>
        <end position="1228"/>
    </location>
</feature>
<feature type="repeat" description="WD" evidence="5">
    <location>
        <begin position="366"/>
        <end position="407"/>
    </location>
</feature>
<keyword evidence="1 5" id="KW-0853">WD repeat</keyword>
<feature type="repeat" description="WD" evidence="5">
    <location>
        <begin position="466"/>
        <end position="508"/>
    </location>
</feature>
<dbReference type="SUPFAM" id="SSF47370">
    <property type="entry name" value="Bromodomain"/>
    <property type="match status" value="2"/>
</dbReference>
<dbReference type="PROSITE" id="PS50082">
    <property type="entry name" value="WD_REPEATS_2"/>
    <property type="match status" value="6"/>
</dbReference>
<dbReference type="InterPro" id="IPR057452">
    <property type="entry name" value="BRWD/PHIP_N"/>
</dbReference>
<sequence length="1573" mass="177982">MDFSGTDHRSHAASELYFLIAKFLSGGPCKKTLEVLKEELEQNNLLPSKFDWQGNEFNQSFNQLSVKYPHIGPDHLLEICRRICPILDREYPPSVPGIFSLLGASRQSLLRISSVPHSVPLRRYSARHNGVPYCDPSDFHSVHHIVRILEGRRNSGPFTRKQVIPAKLYCHMQLHNRTLGHLSAVYCLLFDRTGQFVFTGADDLLVKVWSTQSGRLLATLRGASSEITDMAVNVENTLLAAGSLDRVLRVWCLQSTAPVAVLLGHTGMITGVNFCPGAIGDVRYLTSTSTDGSVAFWVYNHHPIGHETVFQTRPIIYNEKMRPGGAQMICSSFSPGGTFLAAGSGDHHVRIYAMHGEEGPTRVYEIEAHSDRVDSIQWANKGLRFVSGSKDGTAIVWQFKRQKWAHLRLEMTTKLPGTQSTEEDGKVKPKVSMVCWDRSDKYVVTAVNDASFKVWDSYSGRLIHILKAHKDEVFVLEAHPFDSDIMLSAGHDGLICIWDITRGIDLMQHQNTIDGQGHGAVFDAKWSPDGTMFAATDSHGHILVFGFGSGSEKLKKLPRELFFHTDYRPLIRDANLGVLDEQTQTAPHLMPPPFLVDVDGCPYPPDMQKLVPGREECKIEQLVPNVAFGVEGQQEVLEGLPSEPPRSNIDHMIQALVNRQYGQANSRQPLIGTRTIRQRDAEGVRFSSGDWESGSCMTWKARTMLKPIDPRILEQTRLKLDATAAAELEEYDRELKLQEETPPKPVVDVRPKRKTRRKVGAYQTRAAREENLLENAENISLSASTSTSSMSDSFGNSDLGSESDSDENSEYSDWIADHGVSLEPPKRSRRKRVPRKISPSPSPPPRRKNKDTKESNSPVASTVAVGEVPFEFQPPKWLSEVVPRKAPYYPQMGDEVMFFYQGYTYYLDAVRAKQVYKMAGRQGLKLKLSEPTLVKVVGIKYEIRPPRLCCLRLAVLNDSGSLTDSRQFFNIKYHDMPDVIDFLVLKQTYDTAIQRNWKPGDRFRCMIEDSWWEGKIVARRPHDPDVPDSPFLSFLTRWDNGEDEPMSPWDMEPPDPSHPPLEPGASVPVLPEETQALLYSPRSDEWPNGDRDATCRRIIAGLNKVMNLAIAEPFIAPVDLNHYPTYALSVEYPIDLSTIKARLENRFYRRLTAVQFDVRYLATNAEKFNEAHSQIVKHARIVSDLCLRIISDRIETDVGAVYHQLTDTYHSSPSEGESDTNDLDRPGPSNRKVAFDWKVACERLLREMWDRSDSFPFRQPVDITEHPDYLKVIDSPMDLGTVKEELEAGNYSSPRDFYKDVRLIFANSKNYNTNKRSRIFSMTVRLSNMFEDRMKQIMLQWKATRRKMVLDELRLRKLKLQKKKLDQPGPSNMNGASDTDIESEDPVDEHLKLSTLRNNYLKQNEAQLNGHSYAKSNHNATTNSRESSKRRSRETDSGSSSSEESSGDTYKPNGKLRTRNRGKQNVRYNDQSCESSNESDDSDDDSPLIRRGTKRQRAHNRSDNSETSTIRQTRSSKIRRRNGLESDSPDSDSDSEQIEESSNSGVGAPSYTVSSRGRVRKLTERARALLNKD</sequence>
<dbReference type="InterPro" id="IPR019775">
    <property type="entry name" value="WD40_repeat_CS"/>
</dbReference>
<gene>
    <name evidence="8" type="ORF">RUM44_012525</name>
</gene>
<keyword evidence="9" id="KW-1185">Reference proteome</keyword>
<evidence type="ECO:0000259" key="7">
    <source>
        <dbReference type="PROSITE" id="PS50014"/>
    </source>
</evidence>
<dbReference type="PROSITE" id="PS00678">
    <property type="entry name" value="WD_REPEATS_1"/>
    <property type="match status" value="1"/>
</dbReference>
<dbReference type="SUPFAM" id="SSF50978">
    <property type="entry name" value="WD40 repeat-like"/>
    <property type="match status" value="1"/>
</dbReference>
<dbReference type="PROSITE" id="PS00633">
    <property type="entry name" value="BROMODOMAIN_1"/>
    <property type="match status" value="1"/>
</dbReference>
<feature type="compositionally biased region" description="Polar residues" evidence="6">
    <location>
        <begin position="1409"/>
        <end position="1423"/>
    </location>
</feature>
<dbReference type="SMART" id="SM00320">
    <property type="entry name" value="WD40"/>
    <property type="match status" value="8"/>
</dbReference>
<dbReference type="Pfam" id="PF00400">
    <property type="entry name" value="WD40"/>
    <property type="match status" value="6"/>
</dbReference>
<evidence type="ECO:0000256" key="1">
    <source>
        <dbReference type="ARBA" id="ARBA00022574"/>
    </source>
</evidence>
<evidence type="ECO:0000313" key="8">
    <source>
        <dbReference type="EMBL" id="KAK6640828.1"/>
    </source>
</evidence>
<feature type="region of interest" description="Disordered" evidence="6">
    <location>
        <begin position="734"/>
        <end position="861"/>
    </location>
</feature>
<dbReference type="InterPro" id="IPR001680">
    <property type="entry name" value="WD40_rpt"/>
</dbReference>
<dbReference type="CDD" id="cd05529">
    <property type="entry name" value="Bromo_WDR9_I_like"/>
    <property type="match status" value="1"/>
</dbReference>
<accession>A0ABR1BBI4</accession>
<dbReference type="Pfam" id="PF25437">
    <property type="entry name" value="BRWD1_N"/>
    <property type="match status" value="1"/>
</dbReference>
<dbReference type="CDD" id="cd00200">
    <property type="entry name" value="WD40"/>
    <property type="match status" value="1"/>
</dbReference>
<feature type="repeat" description="WD" evidence="5">
    <location>
        <begin position="220"/>
        <end position="261"/>
    </location>
</feature>
<dbReference type="InterPro" id="IPR018359">
    <property type="entry name" value="Bromodomain_CS"/>
</dbReference>
<proteinExistence type="predicted"/>
<feature type="compositionally biased region" description="Acidic residues" evidence="6">
    <location>
        <begin position="1527"/>
        <end position="1539"/>
    </location>
</feature>
<feature type="compositionally biased region" description="Low complexity" evidence="6">
    <location>
        <begin position="1437"/>
        <end position="1449"/>
    </location>
</feature>
<dbReference type="PANTHER" id="PTHR16266">
    <property type="entry name" value="WD REPEAT DOMAIN 9"/>
    <property type="match status" value="1"/>
</dbReference>
<feature type="compositionally biased region" description="Basic and acidic residues" evidence="6">
    <location>
        <begin position="1426"/>
        <end position="1436"/>
    </location>
</feature>
<comment type="caution">
    <text evidence="8">The sequence shown here is derived from an EMBL/GenBank/DDBJ whole genome shotgun (WGS) entry which is preliminary data.</text>
</comment>
<reference evidence="8 9" key="1">
    <citation type="submission" date="2023-09" db="EMBL/GenBank/DDBJ databases">
        <title>Genomes of two closely related lineages of the louse Polyplax serrata with different host specificities.</title>
        <authorList>
            <person name="Martinu J."/>
            <person name="Tarabai H."/>
            <person name="Stefka J."/>
            <person name="Hypsa V."/>
        </authorList>
    </citation>
    <scope>NUCLEOTIDE SEQUENCE [LARGE SCALE GENOMIC DNA]</scope>
    <source>
        <strain evidence="8">98ZLc_SE</strain>
    </source>
</reference>
<dbReference type="Gene3D" id="2.130.10.10">
    <property type="entry name" value="YVTN repeat-like/Quinoprotein amine dehydrogenase"/>
    <property type="match status" value="3"/>
</dbReference>
<name>A0ABR1BBI4_POLSC</name>
<dbReference type="PROSITE" id="PS50294">
    <property type="entry name" value="WD_REPEATS_REGION"/>
    <property type="match status" value="4"/>
</dbReference>
<feature type="compositionally biased region" description="Basic residues" evidence="6">
    <location>
        <begin position="1454"/>
        <end position="1464"/>
    </location>
</feature>
<dbReference type="EMBL" id="JAWJWF010000001">
    <property type="protein sequence ID" value="KAK6640828.1"/>
    <property type="molecule type" value="Genomic_DNA"/>
</dbReference>
<dbReference type="Proteomes" id="UP001359485">
    <property type="component" value="Unassembled WGS sequence"/>
</dbReference>